<organism evidence="7 8">
    <name type="scientific">Sporosarcina luteola</name>
    <dbReference type="NCBI Taxonomy" id="582850"/>
    <lineage>
        <taxon>Bacteria</taxon>
        <taxon>Bacillati</taxon>
        <taxon>Bacillota</taxon>
        <taxon>Bacilli</taxon>
        <taxon>Bacillales</taxon>
        <taxon>Caryophanaceae</taxon>
        <taxon>Sporosarcina</taxon>
    </lineage>
</organism>
<protein>
    <recommendedName>
        <fullName evidence="5">5'-3' exonuclease</fullName>
    </recommendedName>
</protein>
<dbReference type="InterPro" id="IPR020045">
    <property type="entry name" value="DNA_polI_H3TH"/>
</dbReference>
<dbReference type="PANTHER" id="PTHR42646:SF2">
    <property type="entry name" value="5'-3' EXONUCLEASE FAMILY PROTEIN"/>
    <property type="match status" value="1"/>
</dbReference>
<keyword evidence="1" id="KW-0540">Nuclease</keyword>
<sequence>MENKPHILLIDGMAVLFRSFFATSAMGHYFPNEEGIPTNAVQGFGRHALTATSIFNPTHLAVCWDMGAHTFRNDLFDGYKANRPEPAPELLPQFDMTRDLSESIGWKNYGIRGMEADDLIGSLVCEWEGKADITIVTGDKDLLQLLRPGVKIAFMKKGYNVYDIYDEQRFIEEYEVPPHRFVEIKAFTGDTSDGYPGVKGIGPKTALKLIKEFETVEKVIESLHELAPGMRKKIETDLEMLHLSKQLAQIHCELDFKDPIEELELPDFSSVELRGQLEQQGYSMILRQLNSLFPEHTKTTV</sequence>
<dbReference type="Pfam" id="PF02739">
    <property type="entry name" value="5_3_exonuc_N"/>
    <property type="match status" value="1"/>
</dbReference>
<feature type="domain" description="5'-3' exonuclease" evidence="6">
    <location>
        <begin position="3"/>
        <end position="266"/>
    </location>
</feature>
<dbReference type="InterPro" id="IPR038969">
    <property type="entry name" value="FEN"/>
</dbReference>
<evidence type="ECO:0000259" key="6">
    <source>
        <dbReference type="SMART" id="SM00475"/>
    </source>
</evidence>
<dbReference type="SMART" id="SM00279">
    <property type="entry name" value="HhH2"/>
    <property type="match status" value="1"/>
</dbReference>
<dbReference type="GO" id="GO:0033567">
    <property type="term" value="P:DNA replication, Okazaki fragment processing"/>
    <property type="evidence" value="ECO:0007669"/>
    <property type="project" value="InterPro"/>
</dbReference>
<dbReference type="GO" id="GO:0008409">
    <property type="term" value="F:5'-3' exonuclease activity"/>
    <property type="evidence" value="ECO:0007669"/>
    <property type="project" value="InterPro"/>
</dbReference>
<evidence type="ECO:0000313" key="7">
    <source>
        <dbReference type="EMBL" id="GEN83270.1"/>
    </source>
</evidence>
<keyword evidence="3" id="KW-0238">DNA-binding</keyword>
<dbReference type="EMBL" id="BJYL01000020">
    <property type="protein sequence ID" value="GEN83270.1"/>
    <property type="molecule type" value="Genomic_DNA"/>
</dbReference>
<dbReference type="SUPFAM" id="SSF88723">
    <property type="entry name" value="PIN domain-like"/>
    <property type="match status" value="1"/>
</dbReference>
<dbReference type="Proteomes" id="UP000321901">
    <property type="component" value="Unassembled WGS sequence"/>
</dbReference>
<evidence type="ECO:0000256" key="1">
    <source>
        <dbReference type="ARBA" id="ARBA00022722"/>
    </source>
</evidence>
<dbReference type="SMART" id="SM00475">
    <property type="entry name" value="53EXOc"/>
    <property type="match status" value="1"/>
</dbReference>
<dbReference type="GO" id="GO:0003677">
    <property type="term" value="F:DNA binding"/>
    <property type="evidence" value="ECO:0007669"/>
    <property type="project" value="UniProtKB-KW"/>
</dbReference>
<dbReference type="InterPro" id="IPR020046">
    <property type="entry name" value="5-3_exonucl_a-hlix_arch_N"/>
</dbReference>
<comment type="function">
    <text evidence="4">5'-3' exonuclease acting preferentially on double-stranded DNA.</text>
</comment>
<evidence type="ECO:0000256" key="5">
    <source>
        <dbReference type="ARBA" id="ARBA00050026"/>
    </source>
</evidence>
<keyword evidence="8" id="KW-1185">Reference proteome</keyword>
<dbReference type="PANTHER" id="PTHR42646">
    <property type="entry name" value="FLAP ENDONUCLEASE XNI"/>
    <property type="match status" value="1"/>
</dbReference>
<gene>
    <name evidence="7" type="ORF">SLU01_15820</name>
</gene>
<dbReference type="InterPro" id="IPR036279">
    <property type="entry name" value="5-3_exonuclease_C_sf"/>
</dbReference>
<dbReference type="AlphaFoldDB" id="A0A511Z774"/>
<evidence type="ECO:0000256" key="3">
    <source>
        <dbReference type="ARBA" id="ARBA00023125"/>
    </source>
</evidence>
<dbReference type="FunFam" id="1.10.150.20:FF:000003">
    <property type="entry name" value="DNA polymerase I"/>
    <property type="match status" value="1"/>
</dbReference>
<keyword evidence="7" id="KW-0269">Exonuclease</keyword>
<dbReference type="CDD" id="cd09898">
    <property type="entry name" value="H3TH_53EXO"/>
    <property type="match status" value="1"/>
</dbReference>
<proteinExistence type="predicted"/>
<comment type="caution">
    <text evidence="7">The sequence shown here is derived from an EMBL/GenBank/DDBJ whole genome shotgun (WGS) entry which is preliminary data.</text>
</comment>
<evidence type="ECO:0000313" key="8">
    <source>
        <dbReference type="Proteomes" id="UP000321901"/>
    </source>
</evidence>
<dbReference type="Pfam" id="PF01367">
    <property type="entry name" value="5_3_exonuc"/>
    <property type="match status" value="1"/>
</dbReference>
<dbReference type="OrthoDB" id="9806424at2"/>
<evidence type="ECO:0000256" key="4">
    <source>
        <dbReference type="ARBA" id="ARBA00049957"/>
    </source>
</evidence>
<dbReference type="Gene3D" id="1.10.150.20">
    <property type="entry name" value="5' to 3' exonuclease, C-terminal subdomain"/>
    <property type="match status" value="1"/>
</dbReference>
<dbReference type="CDD" id="cd09859">
    <property type="entry name" value="PIN_53EXO"/>
    <property type="match status" value="1"/>
</dbReference>
<dbReference type="InterPro" id="IPR002421">
    <property type="entry name" value="5-3_exonuclease"/>
</dbReference>
<accession>A0A511Z774</accession>
<dbReference type="GO" id="GO:0017108">
    <property type="term" value="F:5'-flap endonuclease activity"/>
    <property type="evidence" value="ECO:0007669"/>
    <property type="project" value="InterPro"/>
</dbReference>
<dbReference type="Gene3D" id="3.40.50.1010">
    <property type="entry name" value="5'-nuclease"/>
    <property type="match status" value="1"/>
</dbReference>
<dbReference type="InterPro" id="IPR029060">
    <property type="entry name" value="PIN-like_dom_sf"/>
</dbReference>
<name>A0A511Z774_9BACL</name>
<dbReference type="InterPro" id="IPR008918">
    <property type="entry name" value="HhH2"/>
</dbReference>
<reference evidence="7 8" key="1">
    <citation type="submission" date="2019-07" db="EMBL/GenBank/DDBJ databases">
        <title>Whole genome shotgun sequence of Sporosarcina luteola NBRC 105378.</title>
        <authorList>
            <person name="Hosoyama A."/>
            <person name="Uohara A."/>
            <person name="Ohji S."/>
            <person name="Ichikawa N."/>
        </authorList>
    </citation>
    <scope>NUCLEOTIDE SEQUENCE [LARGE SCALE GENOMIC DNA]</scope>
    <source>
        <strain evidence="7 8">NBRC 105378</strain>
    </source>
</reference>
<evidence type="ECO:0000256" key="2">
    <source>
        <dbReference type="ARBA" id="ARBA00022801"/>
    </source>
</evidence>
<keyword evidence="2" id="KW-0378">Hydrolase</keyword>
<dbReference type="RefSeq" id="WP_147057016.1">
    <property type="nucleotide sequence ID" value="NZ_BJYL01000020.1"/>
</dbReference>
<dbReference type="SUPFAM" id="SSF47807">
    <property type="entry name" value="5' to 3' exonuclease, C-terminal subdomain"/>
    <property type="match status" value="1"/>
</dbReference>